<dbReference type="AlphaFoldDB" id="A0AA40EDQ9"/>
<gene>
    <name evidence="2" type="ORF">B0T21DRAFT_175911</name>
</gene>
<reference evidence="2" key="1">
    <citation type="submission" date="2023-06" db="EMBL/GenBank/DDBJ databases">
        <title>Genome-scale phylogeny and comparative genomics of the fungal order Sordariales.</title>
        <authorList>
            <consortium name="Lawrence Berkeley National Laboratory"/>
            <person name="Hensen N."/>
            <person name="Bonometti L."/>
            <person name="Westerberg I."/>
            <person name="Brannstrom I.O."/>
            <person name="Guillou S."/>
            <person name="Cros-Aarteil S."/>
            <person name="Calhoun S."/>
            <person name="Haridas S."/>
            <person name="Kuo A."/>
            <person name="Mondo S."/>
            <person name="Pangilinan J."/>
            <person name="Riley R."/>
            <person name="Labutti K."/>
            <person name="Andreopoulos B."/>
            <person name="Lipzen A."/>
            <person name="Chen C."/>
            <person name="Yanf M."/>
            <person name="Daum C."/>
            <person name="Ng V."/>
            <person name="Clum A."/>
            <person name="Steindorff A."/>
            <person name="Ohm R."/>
            <person name="Martin F."/>
            <person name="Silar P."/>
            <person name="Natvig D."/>
            <person name="Lalanne C."/>
            <person name="Gautier V."/>
            <person name="Ament-Velasquez S.L."/>
            <person name="Kruys A."/>
            <person name="Hutchinson M.I."/>
            <person name="Powell A.J."/>
            <person name="Barry K."/>
            <person name="Miller A.N."/>
            <person name="Grigoriev I.V."/>
            <person name="Debuchy R."/>
            <person name="Gladieux P."/>
            <person name="Thoren M.H."/>
            <person name="Johannesson H."/>
        </authorList>
    </citation>
    <scope>NUCLEOTIDE SEQUENCE</scope>
    <source>
        <strain evidence="2">CBS 540.89</strain>
    </source>
</reference>
<feature type="chain" id="PRO_5041256343" evidence="1">
    <location>
        <begin position="25"/>
        <end position="118"/>
    </location>
</feature>
<evidence type="ECO:0000313" key="3">
    <source>
        <dbReference type="Proteomes" id="UP001172159"/>
    </source>
</evidence>
<dbReference type="EMBL" id="JAUKTV010000006">
    <property type="protein sequence ID" value="KAK0736160.1"/>
    <property type="molecule type" value="Genomic_DNA"/>
</dbReference>
<evidence type="ECO:0000256" key="1">
    <source>
        <dbReference type="SAM" id="SignalP"/>
    </source>
</evidence>
<sequence length="118" mass="12301">MKLTAMTTTFLSLLAFDTFQGTVASPTTGGSMAKVKARGAISSTVNLNTKRQDDGVNYGVPTCNRVIFLLNIPCLGLWGGFCDAAGFQTTVLEEVTKPVCDVFCDCPAPVPAPAPAPA</sequence>
<dbReference type="Proteomes" id="UP001172159">
    <property type="component" value="Unassembled WGS sequence"/>
</dbReference>
<proteinExistence type="predicted"/>
<protein>
    <submittedName>
        <fullName evidence="2">Uncharacterized protein</fullName>
    </submittedName>
</protein>
<evidence type="ECO:0000313" key="2">
    <source>
        <dbReference type="EMBL" id="KAK0736160.1"/>
    </source>
</evidence>
<accession>A0AA40EDQ9</accession>
<keyword evidence="3" id="KW-1185">Reference proteome</keyword>
<feature type="signal peptide" evidence="1">
    <location>
        <begin position="1"/>
        <end position="24"/>
    </location>
</feature>
<organism evidence="2 3">
    <name type="scientific">Apiosordaria backusii</name>
    <dbReference type="NCBI Taxonomy" id="314023"/>
    <lineage>
        <taxon>Eukaryota</taxon>
        <taxon>Fungi</taxon>
        <taxon>Dikarya</taxon>
        <taxon>Ascomycota</taxon>
        <taxon>Pezizomycotina</taxon>
        <taxon>Sordariomycetes</taxon>
        <taxon>Sordariomycetidae</taxon>
        <taxon>Sordariales</taxon>
        <taxon>Lasiosphaeriaceae</taxon>
        <taxon>Apiosordaria</taxon>
    </lineage>
</organism>
<name>A0AA40EDQ9_9PEZI</name>
<comment type="caution">
    <text evidence="2">The sequence shown here is derived from an EMBL/GenBank/DDBJ whole genome shotgun (WGS) entry which is preliminary data.</text>
</comment>
<keyword evidence="1" id="KW-0732">Signal</keyword>